<feature type="compositionally biased region" description="Polar residues" evidence="2">
    <location>
        <begin position="93"/>
        <end position="102"/>
    </location>
</feature>
<dbReference type="InterPro" id="IPR019536">
    <property type="entry name" value="USHBP1_PDZ-bd"/>
</dbReference>
<feature type="region of interest" description="Disordered" evidence="2">
    <location>
        <begin position="668"/>
        <end position="695"/>
    </location>
</feature>
<feature type="compositionally biased region" description="Low complexity" evidence="2">
    <location>
        <begin position="306"/>
        <end position="318"/>
    </location>
</feature>
<feature type="domain" description="Harmonin-binding protein USHBP1 PDZ-binding" evidence="3">
    <location>
        <begin position="460"/>
        <end position="523"/>
    </location>
</feature>
<reference evidence="4 5" key="1">
    <citation type="submission" date="2024-08" db="EMBL/GenBank/DDBJ databases">
        <authorList>
            <person name="Cucini C."/>
            <person name="Frati F."/>
        </authorList>
    </citation>
    <scope>NUCLEOTIDE SEQUENCE [LARGE SCALE GENOMIC DNA]</scope>
</reference>
<feature type="region of interest" description="Disordered" evidence="2">
    <location>
        <begin position="296"/>
        <end position="318"/>
    </location>
</feature>
<gene>
    <name evidence="4" type="ORF">ODALV1_LOCUS23853</name>
</gene>
<feature type="compositionally biased region" description="Polar residues" evidence="2">
    <location>
        <begin position="209"/>
        <end position="232"/>
    </location>
</feature>
<evidence type="ECO:0000256" key="1">
    <source>
        <dbReference type="SAM" id="Coils"/>
    </source>
</evidence>
<evidence type="ECO:0000313" key="5">
    <source>
        <dbReference type="Proteomes" id="UP001642540"/>
    </source>
</evidence>
<feature type="compositionally biased region" description="Low complexity" evidence="2">
    <location>
        <begin position="749"/>
        <end position="762"/>
    </location>
</feature>
<name>A0ABP1RM87_9HEXA</name>
<protein>
    <recommendedName>
        <fullName evidence="3">Harmonin-binding protein USHBP1 PDZ-binding domain-containing protein</fullName>
    </recommendedName>
</protein>
<feature type="compositionally biased region" description="Polar residues" evidence="2">
    <location>
        <begin position="668"/>
        <end position="678"/>
    </location>
</feature>
<evidence type="ECO:0000256" key="2">
    <source>
        <dbReference type="SAM" id="MobiDB-lite"/>
    </source>
</evidence>
<feature type="region of interest" description="Disordered" evidence="2">
    <location>
        <begin position="190"/>
        <end position="232"/>
    </location>
</feature>
<feature type="coiled-coil region" evidence="1">
    <location>
        <begin position="451"/>
        <end position="499"/>
    </location>
</feature>
<feature type="region of interest" description="Disordered" evidence="2">
    <location>
        <begin position="548"/>
        <end position="608"/>
    </location>
</feature>
<accession>A0ABP1RM87</accession>
<dbReference type="PANTHER" id="PTHR23347:SF6">
    <property type="entry name" value="FI17904P1"/>
    <property type="match status" value="1"/>
</dbReference>
<feature type="compositionally biased region" description="Polar residues" evidence="2">
    <location>
        <begin position="296"/>
        <end position="305"/>
    </location>
</feature>
<dbReference type="PANTHER" id="PTHR23347">
    <property type="entry name" value="COLORECTAL MUTANT CANCER PROTEIN MCC PROTEIN -RELATED"/>
    <property type="match status" value="1"/>
</dbReference>
<feature type="coiled-coil region" evidence="1">
    <location>
        <begin position="118"/>
        <end position="166"/>
    </location>
</feature>
<feature type="compositionally biased region" description="Basic and acidic residues" evidence="2">
    <location>
        <begin position="735"/>
        <end position="744"/>
    </location>
</feature>
<dbReference type="EMBL" id="CAXLJM020000083">
    <property type="protein sequence ID" value="CAL8130718.1"/>
    <property type="molecule type" value="Genomic_DNA"/>
</dbReference>
<keyword evidence="1" id="KW-0175">Coiled coil</keyword>
<feature type="compositionally biased region" description="Low complexity" evidence="2">
    <location>
        <begin position="193"/>
        <end position="208"/>
    </location>
</feature>
<evidence type="ECO:0000313" key="4">
    <source>
        <dbReference type="EMBL" id="CAL8130718.1"/>
    </source>
</evidence>
<organism evidence="4 5">
    <name type="scientific">Orchesella dallaii</name>
    <dbReference type="NCBI Taxonomy" id="48710"/>
    <lineage>
        <taxon>Eukaryota</taxon>
        <taxon>Metazoa</taxon>
        <taxon>Ecdysozoa</taxon>
        <taxon>Arthropoda</taxon>
        <taxon>Hexapoda</taxon>
        <taxon>Collembola</taxon>
        <taxon>Entomobryomorpha</taxon>
        <taxon>Entomobryoidea</taxon>
        <taxon>Orchesellidae</taxon>
        <taxon>Orchesellinae</taxon>
        <taxon>Orchesella</taxon>
    </lineage>
</organism>
<feature type="compositionally biased region" description="Low complexity" evidence="2">
    <location>
        <begin position="27"/>
        <end position="36"/>
    </location>
</feature>
<evidence type="ECO:0000259" key="3">
    <source>
        <dbReference type="Pfam" id="PF10506"/>
    </source>
</evidence>
<feature type="compositionally biased region" description="Low complexity" evidence="2">
    <location>
        <begin position="548"/>
        <end position="588"/>
    </location>
</feature>
<feature type="region of interest" description="Disordered" evidence="2">
    <location>
        <begin position="27"/>
        <end position="106"/>
    </location>
</feature>
<dbReference type="InterPro" id="IPR040171">
    <property type="entry name" value="USBP1-like"/>
</dbReference>
<proteinExistence type="predicted"/>
<dbReference type="Pfam" id="PF10506">
    <property type="entry name" value="USHBP1_PDZ-bd"/>
    <property type="match status" value="1"/>
</dbReference>
<dbReference type="Proteomes" id="UP001642540">
    <property type="component" value="Unassembled WGS sequence"/>
</dbReference>
<comment type="caution">
    <text evidence="4">The sequence shown here is derived from an EMBL/GenBank/DDBJ whole genome shotgun (WGS) entry which is preliminary data.</text>
</comment>
<sequence length="762" mass="82567">MNKSKVKVSPTAAAVATATVVVTRTLTSSTTTMASKDIPKAHPQTLDIPSTPSKATLAKPILEDDKRSSSTAVASVSPRKGSQPPSAHADNGSRAQNHQQKSPAAIHPSQFASICREVAQIREEHVAIRRNLSEKEGELGKTRVALRNIAEERDSLRNKVSELEHLLKHSPEMYSHVASFISNGNGMCTTPIKSQKQSQLQKSSSKSSHQTFIPSTGNTISNDPMNSYSSPRLTHRNIAHHQQNQKLVASRPDIVSIPSIESPRKCYGSGSQMKKGVPGEVENASGSHVIVSSAPHVNSQESHQPNNNNKKLQQQKQLQHSIHNNNVVMSQDKSVYREQQEKLFVEHHYSSARNENGNDIPTMTNRNNNNNSTVSTIGESVAEGGLGQHQQYQHHHLSQSGMTGLDLMLLGPDCSTKVVEHLVHPLAIESSVREIQHTLVLRGVPLNGDRLREVEIEIDRLNSRIDHLRSQNDVLTLNLEDAKSHADRLTELLGKYESNNVALQLALRYSDQMAHAYEVLVALLETELGQMLANIHAAGQLHSICPPSSGTTMMSGSGNNNNSNDNSPSELSPSLKASPSAASNGNSPEQEVGKIIGKSGANSDNNNGMMVLVKNHQQDKILDISSATPTSPPSSVMSLMEQAKRNRLAAERAARFLLTRFSVSVEQVSPTGSHNNNCKGEDGNGSHHQHQLPLSNLSCDSNSSCSISASNLSNISGEGGQSFDEEQQLSTSIAVEKEKIEADNGKNMSSSTSPTSSTIRYT</sequence>
<keyword evidence="5" id="KW-1185">Reference proteome</keyword>
<feature type="region of interest" description="Disordered" evidence="2">
    <location>
        <begin position="735"/>
        <end position="762"/>
    </location>
</feature>
<feature type="region of interest" description="Disordered" evidence="2">
    <location>
        <begin position="260"/>
        <end position="283"/>
    </location>
</feature>